<evidence type="ECO:0000256" key="11">
    <source>
        <dbReference type="SAM" id="MobiDB-lite"/>
    </source>
</evidence>
<dbReference type="GO" id="GO:0005741">
    <property type="term" value="C:mitochondrial outer membrane"/>
    <property type="evidence" value="ECO:0007669"/>
    <property type="project" value="UniProtKB-SubCell"/>
</dbReference>
<keyword evidence="5" id="KW-1000">Mitochondrion outer membrane</keyword>
<dbReference type="InterPro" id="IPR039433">
    <property type="entry name" value="Mff-like_dom"/>
</dbReference>
<reference evidence="13" key="2">
    <citation type="submission" date="2022-08" db="UniProtKB">
        <authorList>
            <consortium name="EnsemblMetazoa"/>
        </authorList>
    </citation>
    <scope>IDENTIFICATION</scope>
    <source>
        <strain evidence="13">STECLA/ALBI9_A</strain>
    </source>
</reference>
<keyword evidence="4" id="KW-0812">Transmembrane</keyword>
<proteinExistence type="inferred from homology"/>
<dbReference type="VEuPathDB" id="VectorBase:AALB008115"/>
<comment type="similarity">
    <text evidence="3">Belongs to the Tango11 family.</text>
</comment>
<protein>
    <recommendedName>
        <fullName evidence="12">Mff-like domain-containing protein</fullName>
    </recommendedName>
</protein>
<evidence type="ECO:0000256" key="4">
    <source>
        <dbReference type="ARBA" id="ARBA00022692"/>
    </source>
</evidence>
<keyword evidence="10" id="KW-0576">Peroxisome</keyword>
<sequence length="271" mass="30975">MARSVSPGGYSNYEDDSLFQNAAFTHDISEQMRVPKRIRATGDYFDDHERDLLPNGNGEINSWNYHNKIDMTVPDRIVVLGQDQHLVLTSGTKSAPREIMLENSILPKDPGFVRVSTPPRVITLNEHHFPSASDEPEENAKDLEQEDDYGPASLESLEDPNNSQVFYSRPSASRADHSREPTVKRSAFSKYNNELTLTRSMREETPTFGGSLENLTPSEEVTHLRRQVAKINRRLLAIELDSVNRQQREKVIYCVGMAYLLFKTFMWLSRK</sequence>
<feature type="compositionally biased region" description="Basic and acidic residues" evidence="11">
    <location>
        <begin position="174"/>
        <end position="183"/>
    </location>
</feature>
<dbReference type="Pfam" id="PF05644">
    <property type="entry name" value="Miff"/>
    <property type="match status" value="2"/>
</dbReference>
<organism evidence="13 14">
    <name type="scientific">Anopheles albimanus</name>
    <name type="common">New world malaria mosquito</name>
    <dbReference type="NCBI Taxonomy" id="7167"/>
    <lineage>
        <taxon>Eukaryota</taxon>
        <taxon>Metazoa</taxon>
        <taxon>Ecdysozoa</taxon>
        <taxon>Arthropoda</taxon>
        <taxon>Hexapoda</taxon>
        <taxon>Insecta</taxon>
        <taxon>Pterygota</taxon>
        <taxon>Neoptera</taxon>
        <taxon>Endopterygota</taxon>
        <taxon>Diptera</taxon>
        <taxon>Nematocera</taxon>
        <taxon>Culicoidea</taxon>
        <taxon>Culicidae</taxon>
        <taxon>Anophelinae</taxon>
        <taxon>Anopheles</taxon>
    </lineage>
</organism>
<evidence type="ECO:0000259" key="12">
    <source>
        <dbReference type="Pfam" id="PF05644"/>
    </source>
</evidence>
<keyword evidence="8" id="KW-0496">Mitochondrion</keyword>
<reference evidence="13 14" key="1">
    <citation type="journal article" date="2017" name="G3 (Bethesda)">
        <title>The Physical Genome Mapping of Anopheles albimanus Corrected Scaffold Misassemblies and Identified Interarm Rearrangements in Genus Anopheles.</title>
        <authorList>
            <person name="Artemov G.N."/>
            <person name="Peery A.N."/>
            <person name="Jiang X."/>
            <person name="Tu Z."/>
            <person name="Stegniy V.N."/>
            <person name="Sharakhova M.V."/>
            <person name="Sharakhov I.V."/>
        </authorList>
    </citation>
    <scope>NUCLEOTIDE SEQUENCE [LARGE SCALE GENOMIC DNA]</scope>
    <source>
        <strain evidence="13 14">ALBI9_A</strain>
    </source>
</reference>
<evidence type="ECO:0000256" key="2">
    <source>
        <dbReference type="ARBA" id="ARBA00004275"/>
    </source>
</evidence>
<evidence type="ECO:0000256" key="5">
    <source>
        <dbReference type="ARBA" id="ARBA00022787"/>
    </source>
</evidence>
<dbReference type="EnsemblMetazoa" id="AALB008115-RA">
    <property type="protein sequence ID" value="AALB008115-PA"/>
    <property type="gene ID" value="AALB008115"/>
</dbReference>
<evidence type="ECO:0000256" key="6">
    <source>
        <dbReference type="ARBA" id="ARBA00022989"/>
    </source>
</evidence>
<dbReference type="PANTHER" id="PTHR16501">
    <property type="entry name" value="TRANSPORT AND GOLGI ORGANIZATION PROTEIN 11"/>
    <property type="match status" value="1"/>
</dbReference>
<dbReference type="STRING" id="7167.A0A182FNK2"/>
<dbReference type="GO" id="GO:0005777">
    <property type="term" value="C:peroxisome"/>
    <property type="evidence" value="ECO:0007669"/>
    <property type="project" value="UniProtKB-SubCell"/>
</dbReference>
<accession>A0A182FNK2</accession>
<evidence type="ECO:0000256" key="8">
    <source>
        <dbReference type="ARBA" id="ARBA00023128"/>
    </source>
</evidence>
<dbReference type="InterPro" id="IPR008518">
    <property type="entry name" value="Mff/Tango-11"/>
</dbReference>
<evidence type="ECO:0000256" key="10">
    <source>
        <dbReference type="ARBA" id="ARBA00023140"/>
    </source>
</evidence>
<feature type="domain" description="Mff-like" evidence="12">
    <location>
        <begin position="12"/>
        <end position="168"/>
    </location>
</feature>
<dbReference type="AlphaFoldDB" id="A0A182FNK2"/>
<evidence type="ECO:0000256" key="9">
    <source>
        <dbReference type="ARBA" id="ARBA00023136"/>
    </source>
</evidence>
<evidence type="ECO:0000313" key="14">
    <source>
        <dbReference type="Proteomes" id="UP000069272"/>
    </source>
</evidence>
<keyword evidence="7" id="KW-0175">Coiled coil</keyword>
<feature type="domain" description="Mff-like" evidence="12">
    <location>
        <begin position="181"/>
        <end position="270"/>
    </location>
</feature>
<keyword evidence="9" id="KW-0472">Membrane</keyword>
<dbReference type="PANTHER" id="PTHR16501:SF6">
    <property type="entry name" value="TRANSPORT AND GOLGI ORGANIZATION PROTEIN 11"/>
    <property type="match status" value="1"/>
</dbReference>
<feature type="region of interest" description="Disordered" evidence="11">
    <location>
        <begin position="125"/>
        <end position="183"/>
    </location>
</feature>
<dbReference type="RefSeq" id="XP_035796295.1">
    <property type="nucleotide sequence ID" value="XM_035940402.1"/>
</dbReference>
<evidence type="ECO:0000256" key="7">
    <source>
        <dbReference type="ARBA" id="ARBA00023054"/>
    </source>
</evidence>
<keyword evidence="14" id="KW-1185">Reference proteome</keyword>
<dbReference type="GeneID" id="118468988"/>
<evidence type="ECO:0000313" key="13">
    <source>
        <dbReference type="EnsemblMetazoa" id="AALB008115-PA"/>
    </source>
</evidence>
<dbReference type="KEGG" id="aali:118468988"/>
<evidence type="ECO:0000256" key="1">
    <source>
        <dbReference type="ARBA" id="ARBA00004200"/>
    </source>
</evidence>
<dbReference type="VEuPathDB" id="VectorBase:AALB20_033376"/>
<evidence type="ECO:0000256" key="3">
    <source>
        <dbReference type="ARBA" id="ARBA00009806"/>
    </source>
</evidence>
<name>A0A182FNK2_ANOAL</name>
<dbReference type="OrthoDB" id="5986838at2759"/>
<dbReference type="CTD" id="246596"/>
<dbReference type="Proteomes" id="UP000069272">
    <property type="component" value="Chromosome 2R"/>
</dbReference>
<comment type="subcellular location">
    <subcellularLocation>
        <location evidence="1">Mitochondrion outer membrane</location>
        <topology evidence="1">Single-pass type IV membrane protein</topology>
    </subcellularLocation>
    <subcellularLocation>
        <location evidence="2">Peroxisome</location>
    </subcellularLocation>
</comment>
<keyword evidence="6" id="KW-1133">Transmembrane helix</keyword>